<gene>
    <name evidence="1" type="ORF">Zmor_024919</name>
</gene>
<proteinExistence type="predicted"/>
<organism evidence="1 2">
    <name type="scientific">Zophobas morio</name>
    <dbReference type="NCBI Taxonomy" id="2755281"/>
    <lineage>
        <taxon>Eukaryota</taxon>
        <taxon>Metazoa</taxon>
        <taxon>Ecdysozoa</taxon>
        <taxon>Arthropoda</taxon>
        <taxon>Hexapoda</taxon>
        <taxon>Insecta</taxon>
        <taxon>Pterygota</taxon>
        <taxon>Neoptera</taxon>
        <taxon>Endopterygota</taxon>
        <taxon>Coleoptera</taxon>
        <taxon>Polyphaga</taxon>
        <taxon>Cucujiformia</taxon>
        <taxon>Tenebrionidae</taxon>
        <taxon>Zophobas</taxon>
    </lineage>
</organism>
<comment type="caution">
    <text evidence="1">The sequence shown here is derived from an EMBL/GenBank/DDBJ whole genome shotgun (WGS) entry which is preliminary data.</text>
</comment>
<reference evidence="1" key="1">
    <citation type="journal article" date="2023" name="G3 (Bethesda)">
        <title>Whole genome assemblies of Zophobas morio and Tenebrio molitor.</title>
        <authorList>
            <person name="Kaur S."/>
            <person name="Stinson S.A."/>
            <person name="diCenzo G.C."/>
        </authorList>
    </citation>
    <scope>NUCLEOTIDE SEQUENCE</scope>
    <source>
        <strain evidence="1">QUZm001</strain>
    </source>
</reference>
<name>A0AA38HQF6_9CUCU</name>
<accession>A0AA38HQF6</accession>
<sequence length="98" mass="10932">MRALSRLDHIQLVNYRELFRAAALKLADAEENMTIIKGGGARIEAEGVETERSKLGICCDILPEKLARAVRKPDRRRLQERLKTHGFPNAAAGFVAFA</sequence>
<keyword evidence="2" id="KW-1185">Reference proteome</keyword>
<evidence type="ECO:0000313" key="2">
    <source>
        <dbReference type="Proteomes" id="UP001168821"/>
    </source>
</evidence>
<dbReference type="EMBL" id="JALNTZ010000008">
    <property type="protein sequence ID" value="KAJ3642105.1"/>
    <property type="molecule type" value="Genomic_DNA"/>
</dbReference>
<evidence type="ECO:0000313" key="1">
    <source>
        <dbReference type="EMBL" id="KAJ3642105.1"/>
    </source>
</evidence>
<protein>
    <submittedName>
        <fullName evidence="1">Uncharacterized protein</fullName>
    </submittedName>
</protein>
<dbReference type="AlphaFoldDB" id="A0AA38HQF6"/>
<dbReference type="Proteomes" id="UP001168821">
    <property type="component" value="Unassembled WGS sequence"/>
</dbReference>